<dbReference type="SMART" id="SM00889">
    <property type="entry name" value="EFG_IV"/>
    <property type="match status" value="1"/>
</dbReference>
<dbReference type="GO" id="GO:0005525">
    <property type="term" value="F:GTP binding"/>
    <property type="evidence" value="ECO:0007669"/>
    <property type="project" value="UniProtKB-KW"/>
</dbReference>
<evidence type="ECO:0000313" key="5">
    <source>
        <dbReference type="Proteomes" id="UP000190648"/>
    </source>
</evidence>
<dbReference type="InterPro" id="IPR005517">
    <property type="entry name" value="Transl_elong_EFG/EF2_IV"/>
</dbReference>
<evidence type="ECO:0000259" key="3">
    <source>
        <dbReference type="SMART" id="SM00889"/>
    </source>
</evidence>
<dbReference type="GO" id="GO:0005829">
    <property type="term" value="C:cytosol"/>
    <property type="evidence" value="ECO:0007669"/>
    <property type="project" value="TreeGrafter"/>
</dbReference>
<evidence type="ECO:0000313" key="4">
    <source>
        <dbReference type="EMBL" id="OPJ74638.1"/>
    </source>
</evidence>
<proteinExistence type="predicted"/>
<dbReference type="GO" id="GO:0000398">
    <property type="term" value="P:mRNA splicing, via spliceosome"/>
    <property type="evidence" value="ECO:0007669"/>
    <property type="project" value="TreeGrafter"/>
</dbReference>
<reference evidence="4 5" key="1">
    <citation type="submission" date="2016-02" db="EMBL/GenBank/DDBJ databases">
        <title>Band-tailed pigeon sequencing and assembly.</title>
        <authorList>
            <person name="Soares A.E."/>
            <person name="Novak B.J."/>
            <person name="Rice E.S."/>
            <person name="O'Connell B."/>
            <person name="Chang D."/>
            <person name="Weber S."/>
            <person name="Shapiro B."/>
        </authorList>
    </citation>
    <scope>NUCLEOTIDE SEQUENCE [LARGE SCALE GENOMIC DNA]</scope>
    <source>
        <strain evidence="4">BTP2013</strain>
        <tissue evidence="4">Blood</tissue>
    </source>
</reference>
<dbReference type="PANTHER" id="PTHR42908:SF6">
    <property type="entry name" value="116 KDA U5 SMALL NUCLEAR RIBONUCLEOPROTEIN COMPONENT"/>
    <property type="match status" value="1"/>
</dbReference>
<keyword evidence="5" id="KW-1185">Reference proteome</keyword>
<dbReference type="AlphaFoldDB" id="A0A1V4JR11"/>
<dbReference type="STRING" id="372326.A0A1V4JR11"/>
<dbReference type="FunFam" id="3.30.230.10:FF:000009">
    <property type="entry name" value="116 kDa U5 small nuclear ribonucleoprotein component"/>
    <property type="match status" value="1"/>
</dbReference>
<dbReference type="Gene3D" id="3.30.230.10">
    <property type="match status" value="1"/>
</dbReference>
<dbReference type="Pfam" id="PF03764">
    <property type="entry name" value="EFG_IV"/>
    <property type="match status" value="1"/>
</dbReference>
<evidence type="ECO:0000256" key="2">
    <source>
        <dbReference type="ARBA" id="ARBA00023134"/>
    </source>
</evidence>
<dbReference type="SUPFAM" id="SSF54211">
    <property type="entry name" value="Ribosomal protein S5 domain 2-like"/>
    <property type="match status" value="1"/>
</dbReference>
<dbReference type="CDD" id="cd01683">
    <property type="entry name" value="EF2_IV_snRNP"/>
    <property type="match status" value="1"/>
</dbReference>
<protein>
    <recommendedName>
        <fullName evidence="3">Translation elongation factor EFG/EF2 domain-containing protein</fullName>
    </recommendedName>
</protein>
<comment type="caution">
    <text evidence="4">The sequence shown here is derived from an EMBL/GenBank/DDBJ whole genome shotgun (WGS) entry which is preliminary data.</text>
</comment>
<keyword evidence="1" id="KW-0547">Nucleotide-binding</keyword>
<evidence type="ECO:0000256" key="1">
    <source>
        <dbReference type="ARBA" id="ARBA00022741"/>
    </source>
</evidence>
<dbReference type="GO" id="GO:0071007">
    <property type="term" value="C:U2-type catalytic step 2 spliceosome"/>
    <property type="evidence" value="ECO:0007669"/>
    <property type="project" value="TreeGrafter"/>
</dbReference>
<dbReference type="PANTHER" id="PTHR42908">
    <property type="entry name" value="TRANSLATION ELONGATION FACTOR-RELATED"/>
    <property type="match status" value="1"/>
</dbReference>
<accession>A0A1V4JR11</accession>
<gene>
    <name evidence="4" type="ORF">AV530_010187</name>
</gene>
<dbReference type="OrthoDB" id="364892at2759"/>
<sequence length="217" mass="24124">MNQLFPVADPVVTFCETVVETSSLKCFAETPNKKNKITMIAEPLEKGLAEDIENEVVQITWNRKKLGEFFQTKYDWDLLAARSIWAFGPDATGPNILVDDTLPSEVDKSLLGSVKDSIVQGFQWGTREGPLCDELIRNVKFKILDAVIAQEPLHRGGGQIIPTARRVVYSAFLMVRTALCVTETDARAVLAPAGPKEHGWHVCCRICPKDVSLNRLI</sequence>
<dbReference type="EMBL" id="LSYS01006686">
    <property type="protein sequence ID" value="OPJ74638.1"/>
    <property type="molecule type" value="Genomic_DNA"/>
</dbReference>
<dbReference type="GO" id="GO:0030623">
    <property type="term" value="F:U5 snRNA binding"/>
    <property type="evidence" value="ECO:0007669"/>
    <property type="project" value="TreeGrafter"/>
</dbReference>
<feature type="domain" description="Translation elongation factor EFG/EF2" evidence="3">
    <location>
        <begin position="55"/>
        <end position="176"/>
    </location>
</feature>
<dbReference type="GO" id="GO:0046540">
    <property type="term" value="C:U4/U6 x U5 tri-snRNP complex"/>
    <property type="evidence" value="ECO:0007669"/>
    <property type="project" value="TreeGrafter"/>
</dbReference>
<keyword evidence="2" id="KW-0342">GTP-binding</keyword>
<organism evidence="4 5">
    <name type="scientific">Patagioenas fasciata monilis</name>
    <dbReference type="NCBI Taxonomy" id="372326"/>
    <lineage>
        <taxon>Eukaryota</taxon>
        <taxon>Metazoa</taxon>
        <taxon>Chordata</taxon>
        <taxon>Craniata</taxon>
        <taxon>Vertebrata</taxon>
        <taxon>Euteleostomi</taxon>
        <taxon>Archelosauria</taxon>
        <taxon>Archosauria</taxon>
        <taxon>Dinosauria</taxon>
        <taxon>Saurischia</taxon>
        <taxon>Theropoda</taxon>
        <taxon>Coelurosauria</taxon>
        <taxon>Aves</taxon>
        <taxon>Neognathae</taxon>
        <taxon>Neoaves</taxon>
        <taxon>Columbimorphae</taxon>
        <taxon>Columbiformes</taxon>
        <taxon>Columbidae</taxon>
        <taxon>Patagioenas</taxon>
    </lineage>
</organism>
<dbReference type="InterPro" id="IPR014721">
    <property type="entry name" value="Ribsml_uS5_D2-typ_fold_subgr"/>
</dbReference>
<name>A0A1V4JR11_PATFA</name>
<dbReference type="GO" id="GO:0003924">
    <property type="term" value="F:GTPase activity"/>
    <property type="evidence" value="ECO:0007669"/>
    <property type="project" value="TreeGrafter"/>
</dbReference>
<dbReference type="InterPro" id="IPR020568">
    <property type="entry name" value="Ribosomal_Su5_D2-typ_SF"/>
</dbReference>
<dbReference type="Proteomes" id="UP000190648">
    <property type="component" value="Unassembled WGS sequence"/>
</dbReference>